<sequence>MKNLHFCFMFSQLQSAISDSSTLPPVAIETAAQHLSKVVQICFQHHEPARAVVVFDRNSELACALTAAYQIALPHARFVDFDSHTPAEVRQQLESLQAGDLAVLVQSTNFRMDAYRIRVELFKQGLKVIEHPHLGRMSGQQALLYLDSLAYDPTYYRTVGRGLKRYIDAANRAVVDSGGAQLVFEGPLEDAKLNIGDYSDMKNWGGQFPIGEVFTEAKDLASVSGKVRIFVFGDTQFSVNRPEHPITLVVEQGQVVQVLDSNPEFDEVIRKIREDEGVVWVRELGFGLNRAFDHERVVRDIGTYERMCGIHLSLGAKHGSYGKPHIKRGEGKYHVDVFAITESVLLGEHCVFRDGAWIV</sequence>
<dbReference type="EMBL" id="CP133720">
    <property type="protein sequence ID" value="WMW80442.1"/>
    <property type="molecule type" value="Genomic_DNA"/>
</dbReference>
<proteinExistence type="predicted"/>
<dbReference type="RefSeq" id="WP_309481935.1">
    <property type="nucleotide sequence ID" value="NZ_CP133720.1"/>
</dbReference>
<organism evidence="1 2">
    <name type="scientific">Undibacterium cyanobacteriorum</name>
    <dbReference type="NCBI Taxonomy" id="3073561"/>
    <lineage>
        <taxon>Bacteria</taxon>
        <taxon>Pseudomonadati</taxon>
        <taxon>Pseudomonadota</taxon>
        <taxon>Betaproteobacteria</taxon>
        <taxon>Burkholderiales</taxon>
        <taxon>Oxalobacteraceae</taxon>
        <taxon>Undibacterium</taxon>
    </lineage>
</organism>
<gene>
    <name evidence="1" type="ORF">RF679_17625</name>
</gene>
<evidence type="ECO:0008006" key="3">
    <source>
        <dbReference type="Google" id="ProtNLM"/>
    </source>
</evidence>
<keyword evidence="2" id="KW-1185">Reference proteome</keyword>
<name>A0ABY9RJA8_9BURK</name>
<reference evidence="1" key="1">
    <citation type="submission" date="2023-09" db="EMBL/GenBank/DDBJ databases">
        <title>Undibacterium sp. 20NA77.5 isolated from freshwater.</title>
        <authorList>
            <person name="Le V."/>
            <person name="Ko S.-R."/>
            <person name="Ahn C.-Y."/>
            <person name="Oh H.-M."/>
        </authorList>
    </citation>
    <scope>NUCLEOTIDE SEQUENCE</scope>
    <source>
        <strain evidence="1">20NA77.5</strain>
    </source>
</reference>
<protein>
    <recommendedName>
        <fullName evidence="3">Leucyl aminopeptidase</fullName>
    </recommendedName>
</protein>
<dbReference type="Proteomes" id="UP001181355">
    <property type="component" value="Chromosome"/>
</dbReference>
<evidence type="ECO:0000313" key="1">
    <source>
        <dbReference type="EMBL" id="WMW80442.1"/>
    </source>
</evidence>
<evidence type="ECO:0000313" key="2">
    <source>
        <dbReference type="Proteomes" id="UP001181355"/>
    </source>
</evidence>
<accession>A0ABY9RJA8</accession>